<feature type="compositionally biased region" description="Polar residues" evidence="8">
    <location>
        <begin position="311"/>
        <end position="323"/>
    </location>
</feature>
<dbReference type="GO" id="GO:0005634">
    <property type="term" value="C:nucleus"/>
    <property type="evidence" value="ECO:0007669"/>
    <property type="project" value="UniProtKB-SubCell"/>
</dbReference>
<feature type="compositionally biased region" description="Low complexity" evidence="8">
    <location>
        <begin position="1320"/>
        <end position="1331"/>
    </location>
</feature>
<dbReference type="EMBL" id="JBAMIC010000001">
    <property type="protein sequence ID" value="KAK7114083.1"/>
    <property type="molecule type" value="Genomic_DNA"/>
</dbReference>
<feature type="compositionally biased region" description="Polar residues" evidence="8">
    <location>
        <begin position="425"/>
        <end position="435"/>
    </location>
</feature>
<feature type="region of interest" description="Disordered" evidence="8">
    <location>
        <begin position="1"/>
        <end position="109"/>
    </location>
</feature>
<evidence type="ECO:0000313" key="11">
    <source>
        <dbReference type="Proteomes" id="UP001374579"/>
    </source>
</evidence>
<evidence type="ECO:0000256" key="3">
    <source>
        <dbReference type="ARBA" id="ARBA00022737"/>
    </source>
</evidence>
<dbReference type="GO" id="GO:0000977">
    <property type="term" value="F:RNA polymerase II transcription regulatory region sequence-specific DNA binding"/>
    <property type="evidence" value="ECO:0007669"/>
    <property type="project" value="TreeGrafter"/>
</dbReference>
<feature type="region of interest" description="Disordered" evidence="8">
    <location>
        <begin position="1078"/>
        <end position="1097"/>
    </location>
</feature>
<feature type="region of interest" description="Disordered" evidence="8">
    <location>
        <begin position="1588"/>
        <end position="1619"/>
    </location>
</feature>
<feature type="domain" description="C2H2-type" evidence="9">
    <location>
        <begin position="1547"/>
        <end position="1569"/>
    </location>
</feature>
<feature type="compositionally biased region" description="Basic and acidic residues" evidence="8">
    <location>
        <begin position="2205"/>
        <end position="2215"/>
    </location>
</feature>
<feature type="compositionally biased region" description="Polar residues" evidence="8">
    <location>
        <begin position="273"/>
        <end position="285"/>
    </location>
</feature>
<dbReference type="SMART" id="SM00355">
    <property type="entry name" value="ZnF_C2H2"/>
    <property type="match status" value="31"/>
</dbReference>
<feature type="region of interest" description="Disordered" evidence="8">
    <location>
        <begin position="2285"/>
        <end position="2320"/>
    </location>
</feature>
<feature type="compositionally biased region" description="Polar residues" evidence="8">
    <location>
        <begin position="1910"/>
        <end position="1923"/>
    </location>
</feature>
<feature type="domain" description="C2H2-type" evidence="9">
    <location>
        <begin position="790"/>
        <end position="819"/>
    </location>
</feature>
<feature type="region of interest" description="Disordered" evidence="8">
    <location>
        <begin position="2491"/>
        <end position="2575"/>
    </location>
</feature>
<proteinExistence type="predicted"/>
<feature type="domain" description="C2H2-type" evidence="9">
    <location>
        <begin position="1154"/>
        <end position="1181"/>
    </location>
</feature>
<protein>
    <recommendedName>
        <fullName evidence="9">C2H2-type domain-containing protein</fullName>
    </recommendedName>
</protein>
<dbReference type="GO" id="GO:0000981">
    <property type="term" value="F:DNA-binding transcription factor activity, RNA polymerase II-specific"/>
    <property type="evidence" value="ECO:0007669"/>
    <property type="project" value="TreeGrafter"/>
</dbReference>
<feature type="region of interest" description="Disordered" evidence="8">
    <location>
        <begin position="311"/>
        <end position="330"/>
    </location>
</feature>
<feature type="region of interest" description="Disordered" evidence="8">
    <location>
        <begin position="1236"/>
        <end position="1268"/>
    </location>
</feature>
<comment type="caution">
    <text evidence="10">The sequence shown here is derived from an EMBL/GenBank/DDBJ whole genome shotgun (WGS) entry which is preliminary data.</text>
</comment>
<feature type="domain" description="C2H2-type" evidence="9">
    <location>
        <begin position="1463"/>
        <end position="1490"/>
    </location>
</feature>
<feature type="region of interest" description="Disordered" evidence="8">
    <location>
        <begin position="504"/>
        <end position="551"/>
    </location>
</feature>
<feature type="domain" description="C2H2-type" evidence="9">
    <location>
        <begin position="2465"/>
        <end position="2492"/>
    </location>
</feature>
<feature type="compositionally biased region" description="Basic and acidic residues" evidence="8">
    <location>
        <begin position="96"/>
        <end position="108"/>
    </location>
</feature>
<feature type="region of interest" description="Disordered" evidence="8">
    <location>
        <begin position="1035"/>
        <end position="1059"/>
    </location>
</feature>
<dbReference type="Gene3D" id="3.30.160.60">
    <property type="entry name" value="Classic Zinc Finger"/>
    <property type="match status" value="12"/>
</dbReference>
<feature type="region of interest" description="Disordered" evidence="8">
    <location>
        <begin position="2134"/>
        <end position="2231"/>
    </location>
</feature>
<dbReference type="InterPro" id="IPR036236">
    <property type="entry name" value="Znf_C2H2_sf"/>
</dbReference>
<dbReference type="SUPFAM" id="SSF57667">
    <property type="entry name" value="beta-beta-alpha zinc fingers"/>
    <property type="match status" value="7"/>
</dbReference>
<feature type="compositionally biased region" description="Low complexity" evidence="8">
    <location>
        <begin position="38"/>
        <end position="47"/>
    </location>
</feature>
<dbReference type="GO" id="GO:0008270">
    <property type="term" value="F:zinc ion binding"/>
    <property type="evidence" value="ECO:0007669"/>
    <property type="project" value="UniProtKB-KW"/>
</dbReference>
<feature type="domain" description="C2H2-type" evidence="9">
    <location>
        <begin position="1521"/>
        <end position="1549"/>
    </location>
</feature>
<keyword evidence="11" id="KW-1185">Reference proteome</keyword>
<feature type="domain" description="C2H2-type" evidence="9">
    <location>
        <begin position="1391"/>
        <end position="1420"/>
    </location>
</feature>
<evidence type="ECO:0000256" key="7">
    <source>
        <dbReference type="PROSITE-ProRule" id="PRU00042"/>
    </source>
</evidence>
<feature type="region of interest" description="Disordered" evidence="8">
    <location>
        <begin position="425"/>
        <end position="462"/>
    </location>
</feature>
<dbReference type="Proteomes" id="UP001374579">
    <property type="component" value="Unassembled WGS sequence"/>
</dbReference>
<evidence type="ECO:0000259" key="9">
    <source>
        <dbReference type="PROSITE" id="PS50157"/>
    </source>
</evidence>
<feature type="compositionally biased region" description="Polar residues" evidence="8">
    <location>
        <begin position="26"/>
        <end position="37"/>
    </location>
</feature>
<evidence type="ECO:0000256" key="4">
    <source>
        <dbReference type="ARBA" id="ARBA00022771"/>
    </source>
</evidence>
<feature type="domain" description="C2H2-type" evidence="9">
    <location>
        <begin position="394"/>
        <end position="416"/>
    </location>
</feature>
<feature type="compositionally biased region" description="Basic and acidic residues" evidence="8">
    <location>
        <begin position="1487"/>
        <end position="1496"/>
    </location>
</feature>
<feature type="region of interest" description="Disordered" evidence="8">
    <location>
        <begin position="633"/>
        <end position="659"/>
    </location>
</feature>
<feature type="domain" description="C2H2-type" evidence="9">
    <location>
        <begin position="1993"/>
        <end position="2021"/>
    </location>
</feature>
<feature type="compositionally biased region" description="Polar residues" evidence="8">
    <location>
        <begin position="1078"/>
        <end position="1089"/>
    </location>
</feature>
<feature type="domain" description="C2H2-type" evidence="9">
    <location>
        <begin position="2571"/>
        <end position="2598"/>
    </location>
</feature>
<feature type="compositionally biased region" description="Polar residues" evidence="8">
    <location>
        <begin position="2534"/>
        <end position="2547"/>
    </location>
</feature>
<sequence>MSAPAMALPASDSLPVALKDKKTSGDHTPNSPNINSNTAEAAATEETPTTRKPTSKNATTLSKTENTTPTTTKTTIVIKGNSSSIKTSEVEAAAEDSTRTRSRPETRGRRALRCNHVGCTFSTTVSQEFTHHQNTAHTESKDREEASQDTPMRRASTRQKRSTSISLVDSKKPKADPKKVDIVVVKKASPAAVERGRSLTRKPSTNSASGEDLVISHGSTSTTTTPTSSKKLTVAQLSAANNSSCGVTKRIVAATPPYVASTSGAIITALSKDSANSKEPSTLDSAKSKTTEEEKDTAAPPLEPLFTMISTSNGPMPQDMSGTSEDEHDLSEEGGRLIIDDSTLGNKSSLMLPTRCGNIQNRTYMCDECSYTTTSAQQSLRHQKNEHGHDFIIYECDICDYATKYKQKLPRHYKLHFPGTMPSSLLDVSTSSERSLSPHPPASSNPVVTSTPNPSTTALAPISFPTATPVIGASTPTSKRSASDAGFLPTTLSVLPAEVILEDGEDEDGDDVDDETNGSVTPPPDVAEGGDLLSVSPVAPPTKKKRKDVSPDKYFEVAEEVSSTKYGCAKCGNVYKWKKSLNKHWKEKHGGDPGDQKFTPPGMEILLQQNNHTQTEHRRCCHNTLLERITVKQRPSSNTSSRAETPQNFLNGHYGQDDEMDGPNPMGYMPTIPMGPFVLGTSSQPVFPNSNVRQSMIANLNAPIPSSTSSSSNVLDLSRHNGMDETDSVDDGAKPLDFSVQRSDEHSASSPATPLMSHIFSGHEATAEEDEEVSALNQLTKGSVPGKDILKCPKCGEVLKTQTAYSNHMAMHLHSSNKRVAKCGVCCKHFPNNDSLNVHFMDQHLDLIASHKEAIQKIPHGLQQTYHLLKMPLQNIPKLSNQETEDPLKCNMCDFTAKWPAELQKHAVSHSDERPFVCMVCGSTYKWKWDLVKHFEKAHSNLPNPYKRRDAGAASNVEQKATPEVPASAMSPHGHDGYEMEEGEIAPLEGKVRHGNGSVDLSNSFLFDQTSQSQDEISVENILRTSQQASLMMSRQPNFLDGPDDPQLSSSSTSPRPDLQSDAFQILDVRSLQGMNLPTNSGLLSSNGDPHSGDDDASRPIRLALARNIQRRQIGAGMPYPLQNMRPKPGGKPMKASYKGYKTVENSESSDLKYQCVLCDYKARWPSEIMQHMKNHSSEKPYGCPNCTYRSKWKWDVVKHLKRCGGGTIKDVIDYSSKPVVRDAPPNVMVTPEGGMVQSQQAVSPAPSSGEEGGPTLPQLPGLTGDGPASFLQAPPYLVSMPTSAAAVASAAASAYSNAQAQALVNAHLIFQRIQAATEANNSASADHSSSPSPPPSAQQEDGEPQQQPPPVVFNSLINEGQHHCLLCTFVANSPAELRRHQVLHSDEKPFMCDECGYCTKWKCDMKKHKEKYKHNGPIKFTRPDANGQDVFESDSKDALQTKNLQAEQGSSGKKSPSLRAKFQCKNCPFTTNELGDFISHRRKHQGDKAGEESRHSPVPNAASDMDEARLKHPRKAMKKYTCPKCSFVCVKSTELLEHQRQAHGSHRCPFCSQSFEKKDSFLDHLIIHPEFNSKEWEHFFMHESENEEDVNNNRGQEGNNSVSVMDTGSSANTIDLTSRNTPPPLLLANAPSPALDHNLPCEWCEARFANVVRLYHHVLGTHPSQVREQEAAEGVAMPAAGKQSSLPSKELLNSANTTGGDNKVNSANSTGGDNKVKTHNKKGKRSPSPAKVNGKIQRSMEWAVSDLIKAPTIVAQLGQPQVLQLPSQLATTSATASSKPEMGLNLSTKKSPFTDILQCSKCSFKTLSMEKYRQHYMEHIAAEKQLAQIRGSSKNAHSKNLSAAVLEELRCWFCGDLQTSYLEVFQHMQDKHPKKLNDRPRQKDALVQKIVQEMHSKTSPLKAKPAKTSLLNTQQSPAAATSSRDHQVIASKIPSSWLRQKKVHTYKGTPLAGYKMGSELWYKCIMCNFMDHNPAQVCNHTLKVHRDLPHKYQCNHCPESSEQLQQLLKHQQLVHSDQQPDITVLTYEELTLPLQKQPDAAALIVHSCKSCTYKSRTKQEMDLHTSTFHSSPPTYVCDHCPYTTTILMDVYEHTHTHDNTGNPNPMGFKIVSTSAPAPAAPAAVPVRTIKQEPASFSPPQASTPVHGPFESTPLDLTAETDHSSDKNRSSKETSPVTEKSACSVKNMETDQDVAPMEKAAAATKTEKEVQKNAEAKTGGSKASTEGGEKPTRVYKCKHCPFSSGTSFEFRTHCSFHGLKGRYQCDHCSYSHQELENLVHHRQLHSEEPGFSPEYNPPPSQEEESQEEDSGSPGSASPLQETLHCPECPYRANARKTFSQHVDKHGSKLPFICDFCDLSANLLVTVVEHRMLHDDEPDFKPTPKDDSLVNQEYPKDHVTGEFQAKLLDSRSVEETTQSAPADAQSPPFKLSITKKLYSCAHCPYVSGNRGAYDFHQALHGGSGCYTCEQCSYRTQRWSLLLQHGRLHDEQSKVALTPTEHDDTDRGNHDSSKASKTDKSEDDKGDDSPSKEAPGNNSSSASDYGSLTNGDSRNNNNNNNNNNSSGSSGSEMQCQRCPYSTTSRLALNQHTKHHSGPGEAACPCCDYACASKDQLLVHVQVHFPSAIIDMDSLQGMLTTHKKAETSSLKEGKNLVSKVKEEKNADEGKDCVEKVGEESKEGDGEQKPCRVYACRYCEREFQEKNLMIQHERQHQG</sequence>
<dbReference type="PROSITE" id="PS50157">
    <property type="entry name" value="ZINC_FINGER_C2H2_2"/>
    <property type="match status" value="16"/>
</dbReference>
<evidence type="ECO:0000256" key="6">
    <source>
        <dbReference type="ARBA" id="ARBA00023242"/>
    </source>
</evidence>
<feature type="compositionally biased region" description="Polar residues" evidence="8">
    <location>
        <begin position="1683"/>
        <end position="1713"/>
    </location>
</feature>
<reference evidence="10 11" key="1">
    <citation type="submission" date="2024-02" db="EMBL/GenBank/DDBJ databases">
        <title>Chromosome-scale genome assembly of the rough periwinkle Littorina saxatilis.</title>
        <authorList>
            <person name="De Jode A."/>
            <person name="Faria R."/>
            <person name="Formenti G."/>
            <person name="Sims Y."/>
            <person name="Smith T.P."/>
            <person name="Tracey A."/>
            <person name="Wood J.M.D."/>
            <person name="Zagrodzka Z.B."/>
            <person name="Johannesson K."/>
            <person name="Butlin R.K."/>
            <person name="Leder E.H."/>
        </authorList>
    </citation>
    <scope>NUCLEOTIDE SEQUENCE [LARGE SCALE GENOMIC DNA]</scope>
    <source>
        <strain evidence="10">Snail1</strain>
        <tissue evidence="10">Muscle</tissue>
    </source>
</reference>
<feature type="compositionally biased region" description="Basic and acidic residues" evidence="8">
    <location>
        <begin position="2498"/>
        <end position="2529"/>
    </location>
</feature>
<keyword evidence="5" id="KW-0862">Zinc</keyword>
<feature type="region of interest" description="Disordered" evidence="8">
    <location>
        <begin position="1670"/>
        <end position="1737"/>
    </location>
</feature>
<feature type="region of interest" description="Disordered" evidence="8">
    <location>
        <begin position="189"/>
        <end position="227"/>
    </location>
</feature>
<feature type="domain" description="C2H2-type" evidence="9">
    <location>
        <begin position="1363"/>
        <end position="1390"/>
    </location>
</feature>
<feature type="region of interest" description="Disordered" evidence="8">
    <location>
        <begin position="703"/>
        <end position="736"/>
    </location>
</feature>
<feature type="compositionally biased region" description="Low complexity" evidence="8">
    <location>
        <begin position="2548"/>
        <end position="2569"/>
    </location>
</feature>
<dbReference type="PROSITE" id="PS00028">
    <property type="entry name" value="ZINC_FINGER_C2H2_1"/>
    <property type="match status" value="9"/>
</dbReference>
<keyword evidence="3" id="KW-0677">Repeat</keyword>
<evidence type="ECO:0000256" key="8">
    <source>
        <dbReference type="SAM" id="MobiDB-lite"/>
    </source>
</evidence>
<feature type="compositionally biased region" description="Basic and acidic residues" evidence="8">
    <location>
        <begin position="2160"/>
        <end position="2172"/>
    </location>
</feature>
<gene>
    <name evidence="10" type="ORF">V1264_000206</name>
</gene>
<keyword evidence="6" id="KW-0539">Nucleus</keyword>
<feature type="compositionally biased region" description="Polar residues" evidence="8">
    <location>
        <begin position="633"/>
        <end position="650"/>
    </location>
</feature>
<feature type="domain" description="C2H2-type" evidence="9">
    <location>
        <begin position="916"/>
        <end position="944"/>
    </location>
</feature>
<comment type="subcellular location">
    <subcellularLocation>
        <location evidence="1">Nucleus</location>
    </subcellularLocation>
</comment>
<keyword evidence="4 7" id="KW-0863">Zinc-finger</keyword>
<feature type="domain" description="C2H2-type" evidence="9">
    <location>
        <begin position="888"/>
        <end position="915"/>
    </location>
</feature>
<evidence type="ECO:0000256" key="2">
    <source>
        <dbReference type="ARBA" id="ARBA00022723"/>
    </source>
</evidence>
<evidence type="ECO:0000313" key="10">
    <source>
        <dbReference type="EMBL" id="KAK7114083.1"/>
    </source>
</evidence>
<feature type="region of interest" description="Disordered" evidence="8">
    <location>
        <begin position="1483"/>
        <end position="1507"/>
    </location>
</feature>
<dbReference type="PANTHER" id="PTHR24381:SF393">
    <property type="entry name" value="CHROMATIN-LINKED ADAPTOR FOR MSL PROTEINS, ISOFORM B"/>
    <property type="match status" value="1"/>
</dbReference>
<feature type="region of interest" description="Disordered" evidence="8">
    <location>
        <begin position="1320"/>
        <end position="1354"/>
    </location>
</feature>
<name>A0AAN9BYC3_9CAEN</name>
<feature type="compositionally biased region" description="Polar residues" evidence="8">
    <location>
        <begin position="128"/>
        <end position="137"/>
    </location>
</feature>
<dbReference type="PANTHER" id="PTHR24381">
    <property type="entry name" value="ZINC FINGER PROTEIN"/>
    <property type="match status" value="1"/>
</dbReference>
<evidence type="ECO:0000256" key="5">
    <source>
        <dbReference type="ARBA" id="ARBA00022833"/>
    </source>
</evidence>
<feature type="compositionally biased region" description="Low complexity" evidence="8">
    <location>
        <begin position="59"/>
        <end position="75"/>
    </location>
</feature>
<keyword evidence="2" id="KW-0479">Metal-binding</keyword>
<feature type="region of interest" description="Disordered" evidence="8">
    <location>
        <begin position="942"/>
        <end position="973"/>
    </location>
</feature>
<feature type="domain" description="C2H2-type" evidence="9">
    <location>
        <begin position="2690"/>
        <end position="2714"/>
    </location>
</feature>
<accession>A0AAN9BYC3</accession>
<feature type="domain" description="C2H2-type" evidence="9">
    <location>
        <begin position="566"/>
        <end position="594"/>
    </location>
</feature>
<feature type="compositionally biased region" description="Acidic residues" evidence="8">
    <location>
        <begin position="504"/>
        <end position="516"/>
    </location>
</feature>
<feature type="compositionally biased region" description="Polar residues" evidence="8">
    <location>
        <begin position="1593"/>
        <end position="1619"/>
    </location>
</feature>
<feature type="region of interest" description="Disordered" evidence="8">
    <location>
        <begin position="128"/>
        <end position="175"/>
    </location>
</feature>
<evidence type="ECO:0000256" key="1">
    <source>
        <dbReference type="ARBA" id="ARBA00004123"/>
    </source>
</evidence>
<feature type="domain" description="C2H2-type" evidence="9">
    <location>
        <begin position="2263"/>
        <end position="2290"/>
    </location>
</feature>
<feature type="compositionally biased region" description="Low complexity" evidence="8">
    <location>
        <begin position="444"/>
        <end position="457"/>
    </location>
</feature>
<dbReference type="InterPro" id="IPR013087">
    <property type="entry name" value="Znf_C2H2_type"/>
</dbReference>
<feature type="region of interest" description="Disordered" evidence="8">
    <location>
        <begin position="1897"/>
        <end position="1926"/>
    </location>
</feature>
<feature type="region of interest" description="Disordered" evidence="8">
    <location>
        <begin position="273"/>
        <end position="304"/>
    </location>
</feature>
<organism evidence="10 11">
    <name type="scientific">Littorina saxatilis</name>
    <dbReference type="NCBI Taxonomy" id="31220"/>
    <lineage>
        <taxon>Eukaryota</taxon>
        <taxon>Metazoa</taxon>
        <taxon>Spiralia</taxon>
        <taxon>Lophotrochozoa</taxon>
        <taxon>Mollusca</taxon>
        <taxon>Gastropoda</taxon>
        <taxon>Caenogastropoda</taxon>
        <taxon>Littorinimorpha</taxon>
        <taxon>Littorinoidea</taxon>
        <taxon>Littorinidae</taxon>
        <taxon>Littorina</taxon>
    </lineage>
</organism>
<feature type="compositionally biased region" description="Low complexity" evidence="8">
    <location>
        <begin position="1237"/>
        <end position="1249"/>
    </location>
</feature>
<feature type="compositionally biased region" description="Acidic residues" evidence="8">
    <location>
        <begin position="2301"/>
        <end position="2310"/>
    </location>
</feature>